<gene>
    <name evidence="1" type="ORF">B0H17DRAFT_1137167</name>
</gene>
<evidence type="ECO:0000313" key="2">
    <source>
        <dbReference type="Proteomes" id="UP001221757"/>
    </source>
</evidence>
<name>A0AAD7D927_MYCRO</name>
<evidence type="ECO:0000313" key="1">
    <source>
        <dbReference type="EMBL" id="KAJ7685972.1"/>
    </source>
</evidence>
<reference evidence="1" key="1">
    <citation type="submission" date="2023-03" db="EMBL/GenBank/DDBJ databases">
        <title>Massive genome expansion in bonnet fungi (Mycena s.s.) driven by repeated elements and novel gene families across ecological guilds.</title>
        <authorList>
            <consortium name="Lawrence Berkeley National Laboratory"/>
            <person name="Harder C.B."/>
            <person name="Miyauchi S."/>
            <person name="Viragh M."/>
            <person name="Kuo A."/>
            <person name="Thoen E."/>
            <person name="Andreopoulos B."/>
            <person name="Lu D."/>
            <person name="Skrede I."/>
            <person name="Drula E."/>
            <person name="Henrissat B."/>
            <person name="Morin E."/>
            <person name="Kohler A."/>
            <person name="Barry K."/>
            <person name="LaButti K."/>
            <person name="Morin E."/>
            <person name="Salamov A."/>
            <person name="Lipzen A."/>
            <person name="Mereny Z."/>
            <person name="Hegedus B."/>
            <person name="Baldrian P."/>
            <person name="Stursova M."/>
            <person name="Weitz H."/>
            <person name="Taylor A."/>
            <person name="Grigoriev I.V."/>
            <person name="Nagy L.G."/>
            <person name="Martin F."/>
            <person name="Kauserud H."/>
        </authorList>
    </citation>
    <scope>NUCLEOTIDE SEQUENCE</scope>
    <source>
        <strain evidence="1">CBHHK067</strain>
    </source>
</reference>
<organism evidence="1 2">
    <name type="scientific">Mycena rosella</name>
    <name type="common">Pink bonnet</name>
    <name type="synonym">Agaricus rosellus</name>
    <dbReference type="NCBI Taxonomy" id="1033263"/>
    <lineage>
        <taxon>Eukaryota</taxon>
        <taxon>Fungi</taxon>
        <taxon>Dikarya</taxon>
        <taxon>Basidiomycota</taxon>
        <taxon>Agaricomycotina</taxon>
        <taxon>Agaricomycetes</taxon>
        <taxon>Agaricomycetidae</taxon>
        <taxon>Agaricales</taxon>
        <taxon>Marasmiineae</taxon>
        <taxon>Mycenaceae</taxon>
        <taxon>Mycena</taxon>
    </lineage>
</organism>
<accession>A0AAD7D927</accession>
<keyword evidence="2" id="KW-1185">Reference proteome</keyword>
<dbReference type="Proteomes" id="UP001221757">
    <property type="component" value="Unassembled WGS sequence"/>
</dbReference>
<dbReference type="EMBL" id="JARKIE010000100">
    <property type="protein sequence ID" value="KAJ7685972.1"/>
    <property type="molecule type" value="Genomic_DNA"/>
</dbReference>
<protein>
    <submittedName>
        <fullName evidence="1">Uncharacterized protein</fullName>
    </submittedName>
</protein>
<dbReference type="AlphaFoldDB" id="A0AAD7D927"/>
<sequence>MATVNFQTPLKRIFNWSNKTNVISSDGVLRNRDLECGPDFHAPDLPDEFASFLESKYIVPRLEHAANTVIFPVYKRVSISLPLIPEVGSRDVYDKIRAVKGEPSKLTAKGGIPAKAGHFDTVLVRTQPRDDGNAPTDVLPPPYIWPNSGSPMGLRNSLGSVKKAREERRVRMRLLGRAGR</sequence>
<comment type="caution">
    <text evidence="1">The sequence shown here is derived from an EMBL/GenBank/DDBJ whole genome shotgun (WGS) entry which is preliminary data.</text>
</comment>
<proteinExistence type="predicted"/>